<reference evidence="2" key="1">
    <citation type="submission" date="2020-10" db="EMBL/GenBank/DDBJ databases">
        <authorList>
            <person name="Gilroy R."/>
        </authorList>
    </citation>
    <scope>NUCLEOTIDE SEQUENCE</scope>
    <source>
        <strain evidence="2">B1-8020</strain>
    </source>
</reference>
<evidence type="ECO:0000313" key="3">
    <source>
        <dbReference type="Proteomes" id="UP000823604"/>
    </source>
</evidence>
<dbReference type="AlphaFoldDB" id="A0A9D9IL72"/>
<dbReference type="EMBL" id="JADIMA010000082">
    <property type="protein sequence ID" value="MBO8473589.1"/>
    <property type="molecule type" value="Genomic_DNA"/>
</dbReference>
<keyword evidence="1" id="KW-0812">Transmembrane</keyword>
<protein>
    <recommendedName>
        <fullName evidence="4">Cell division protein FtsL</fullName>
    </recommendedName>
</protein>
<name>A0A9D9IL72_9BACT</name>
<comment type="caution">
    <text evidence="2">The sequence shown here is derived from an EMBL/GenBank/DDBJ whole genome shotgun (WGS) entry which is preliminary data.</text>
</comment>
<proteinExistence type="predicted"/>
<dbReference type="InterPro" id="IPR045755">
    <property type="entry name" value="FtsL-like"/>
</dbReference>
<accession>A0A9D9IL72</accession>
<feature type="transmembrane region" description="Helical" evidence="1">
    <location>
        <begin position="28"/>
        <end position="46"/>
    </location>
</feature>
<dbReference type="Pfam" id="PF19579">
    <property type="entry name" value="FtsL_2"/>
    <property type="match status" value="1"/>
</dbReference>
<keyword evidence="1" id="KW-1133">Transmembrane helix</keyword>
<reference evidence="2" key="2">
    <citation type="journal article" date="2021" name="PeerJ">
        <title>Extensive microbial diversity within the chicken gut microbiome revealed by metagenomics and culture.</title>
        <authorList>
            <person name="Gilroy R."/>
            <person name="Ravi A."/>
            <person name="Getino M."/>
            <person name="Pursley I."/>
            <person name="Horton D.L."/>
            <person name="Alikhan N.F."/>
            <person name="Baker D."/>
            <person name="Gharbi K."/>
            <person name="Hall N."/>
            <person name="Watson M."/>
            <person name="Adriaenssens E.M."/>
            <person name="Foster-Nyarko E."/>
            <person name="Jarju S."/>
            <person name="Secka A."/>
            <person name="Antonio M."/>
            <person name="Oren A."/>
            <person name="Chaudhuri R.R."/>
            <person name="La Ragione R."/>
            <person name="Hildebrand F."/>
            <person name="Pallen M.J."/>
        </authorList>
    </citation>
    <scope>NUCLEOTIDE SEQUENCE</scope>
    <source>
        <strain evidence="2">B1-8020</strain>
    </source>
</reference>
<evidence type="ECO:0000313" key="2">
    <source>
        <dbReference type="EMBL" id="MBO8473589.1"/>
    </source>
</evidence>
<sequence>MAAIMKYLKSIIRGDFLTLIKADKNIPFILYVFFLIIAYITINLLIEKTMTVHRSNAEVIEELRIDYTQKSTRLISIDTRNNIEEMLEDHGSDLKKPQQAPREIE</sequence>
<evidence type="ECO:0008006" key="4">
    <source>
        <dbReference type="Google" id="ProtNLM"/>
    </source>
</evidence>
<dbReference type="Proteomes" id="UP000823604">
    <property type="component" value="Unassembled WGS sequence"/>
</dbReference>
<organism evidence="2 3">
    <name type="scientific">Candidatus Merdivivens pullicola</name>
    <dbReference type="NCBI Taxonomy" id="2840872"/>
    <lineage>
        <taxon>Bacteria</taxon>
        <taxon>Pseudomonadati</taxon>
        <taxon>Bacteroidota</taxon>
        <taxon>Bacteroidia</taxon>
        <taxon>Bacteroidales</taxon>
        <taxon>Muribaculaceae</taxon>
        <taxon>Muribaculaceae incertae sedis</taxon>
        <taxon>Candidatus Merdivivens</taxon>
    </lineage>
</organism>
<keyword evidence="1" id="KW-0472">Membrane</keyword>
<evidence type="ECO:0000256" key="1">
    <source>
        <dbReference type="SAM" id="Phobius"/>
    </source>
</evidence>
<gene>
    <name evidence="2" type="ORF">IAB81_08210</name>
</gene>